<dbReference type="Gene3D" id="2.30.110.10">
    <property type="entry name" value="Electron Transport, Fmn-binding Protein, Chain A"/>
    <property type="match status" value="1"/>
</dbReference>
<evidence type="ECO:0000259" key="4">
    <source>
        <dbReference type="SMART" id="SM00903"/>
    </source>
</evidence>
<dbReference type="InterPro" id="IPR052174">
    <property type="entry name" value="Flavoredoxin"/>
</dbReference>
<dbReference type="PANTHER" id="PTHR43567">
    <property type="entry name" value="FLAVOREDOXIN-RELATED-RELATED"/>
    <property type="match status" value="1"/>
</dbReference>
<dbReference type="OrthoDB" id="9792436at2"/>
<dbReference type="SUPFAM" id="SSF50475">
    <property type="entry name" value="FMN-binding split barrel"/>
    <property type="match status" value="1"/>
</dbReference>
<dbReference type="GO" id="GO:0016646">
    <property type="term" value="F:oxidoreductase activity, acting on the CH-NH group of donors, NAD or NADP as acceptor"/>
    <property type="evidence" value="ECO:0007669"/>
    <property type="project" value="UniProtKB-ARBA"/>
</dbReference>
<reference evidence="5 6" key="1">
    <citation type="submission" date="2016-10" db="EMBL/GenBank/DDBJ databases">
        <title>Comparative genome analysis of multiple Pseudomonas spp. focuses on biocontrol and plant growth promoting traits.</title>
        <authorList>
            <person name="Tao X.-Y."/>
            <person name="Taylor C.G."/>
        </authorList>
    </citation>
    <scope>NUCLEOTIDE SEQUENCE [LARGE SCALE GENOMIC DNA]</scope>
    <source>
        <strain evidence="5 6">39A2</strain>
    </source>
</reference>
<evidence type="ECO:0000313" key="5">
    <source>
        <dbReference type="EMBL" id="RON46435.1"/>
    </source>
</evidence>
<protein>
    <submittedName>
        <fullName evidence="5">Flavin reductase</fullName>
    </submittedName>
</protein>
<dbReference type="InterPro" id="IPR012349">
    <property type="entry name" value="Split_barrel_FMN-bd"/>
</dbReference>
<organism evidence="5 6">
    <name type="scientific">Pseudomonas frederiksbergensis</name>
    <dbReference type="NCBI Taxonomy" id="104087"/>
    <lineage>
        <taxon>Bacteria</taxon>
        <taxon>Pseudomonadati</taxon>
        <taxon>Pseudomonadota</taxon>
        <taxon>Gammaproteobacteria</taxon>
        <taxon>Pseudomonadales</taxon>
        <taxon>Pseudomonadaceae</taxon>
        <taxon>Pseudomonas</taxon>
    </lineage>
</organism>
<comment type="similarity">
    <text evidence="3">Belongs to the flavoredoxin family.</text>
</comment>
<proteinExistence type="inferred from homology"/>
<evidence type="ECO:0000256" key="1">
    <source>
        <dbReference type="ARBA" id="ARBA00001917"/>
    </source>
</evidence>
<dbReference type="Proteomes" id="UP000283627">
    <property type="component" value="Unassembled WGS sequence"/>
</dbReference>
<dbReference type="AlphaFoldDB" id="A0A423K4J9"/>
<evidence type="ECO:0000256" key="2">
    <source>
        <dbReference type="ARBA" id="ARBA00022630"/>
    </source>
</evidence>
<feature type="domain" description="Flavin reductase like" evidence="4">
    <location>
        <begin position="16"/>
        <end position="168"/>
    </location>
</feature>
<evidence type="ECO:0000256" key="3">
    <source>
        <dbReference type="ARBA" id="ARBA00038054"/>
    </source>
</evidence>
<dbReference type="InterPro" id="IPR002563">
    <property type="entry name" value="Flavin_Rdtase-like_dom"/>
</dbReference>
<keyword evidence="2" id="KW-0285">Flavoprotein</keyword>
<accession>A0A423K4J9</accession>
<comment type="caution">
    <text evidence="5">The sequence shown here is derived from an EMBL/GenBank/DDBJ whole genome shotgun (WGS) entry which is preliminary data.</text>
</comment>
<name>A0A423K4J9_9PSED</name>
<dbReference type="EMBL" id="MOBP01000023">
    <property type="protein sequence ID" value="RON46435.1"/>
    <property type="molecule type" value="Genomic_DNA"/>
</dbReference>
<sequence length="201" mass="22021">MTVSHRRAVPLSKAYRLLNHGPTVLVSATHDGQRNIMAAAWAMPLDFEPPKIAVVLDKSTWTRQLLEASGTFVVNVPCVAQADVVQTVGSTSGLALTQDQGQDKFQAYGLQTFSGELIEAPMLEGCVAWLECRLLPEPHNHQQYDLFLAEVIAAQADERVFSDGRWHFEGHDALRTLHHVAGGHFLKIGDPVDGKTLGESD</sequence>
<dbReference type="RefSeq" id="WP_123410083.1">
    <property type="nucleotide sequence ID" value="NZ_MOBP01000023.1"/>
</dbReference>
<dbReference type="SMART" id="SM00903">
    <property type="entry name" value="Flavin_Reduct"/>
    <property type="match status" value="1"/>
</dbReference>
<dbReference type="Pfam" id="PF01613">
    <property type="entry name" value="Flavin_Reduct"/>
    <property type="match status" value="1"/>
</dbReference>
<gene>
    <name evidence="5" type="ORF">BK665_27640</name>
</gene>
<dbReference type="PANTHER" id="PTHR43567:SF1">
    <property type="entry name" value="FLAVOREDOXIN"/>
    <property type="match status" value="1"/>
</dbReference>
<comment type="cofactor">
    <cofactor evidence="1">
        <name>FMN</name>
        <dbReference type="ChEBI" id="CHEBI:58210"/>
    </cofactor>
</comment>
<evidence type="ECO:0000313" key="6">
    <source>
        <dbReference type="Proteomes" id="UP000283627"/>
    </source>
</evidence>
<dbReference type="STRING" id="104087.PFAS1_15985"/>
<dbReference type="GO" id="GO:0010181">
    <property type="term" value="F:FMN binding"/>
    <property type="evidence" value="ECO:0007669"/>
    <property type="project" value="InterPro"/>
</dbReference>